<evidence type="ECO:0000256" key="2">
    <source>
        <dbReference type="SAM" id="MobiDB-lite"/>
    </source>
</evidence>
<reference evidence="3" key="1">
    <citation type="submission" date="2023-08" db="EMBL/GenBank/DDBJ databases">
        <authorList>
            <person name="Chen Y."/>
            <person name="Shah S."/>
            <person name="Dougan E. K."/>
            <person name="Thang M."/>
            <person name="Chan C."/>
        </authorList>
    </citation>
    <scope>NUCLEOTIDE SEQUENCE</scope>
</reference>
<proteinExistence type="predicted"/>
<feature type="compositionally biased region" description="Basic and acidic residues" evidence="2">
    <location>
        <begin position="359"/>
        <end position="383"/>
    </location>
</feature>
<evidence type="ECO:0000313" key="3">
    <source>
        <dbReference type="EMBL" id="CAJ1399564.1"/>
    </source>
</evidence>
<dbReference type="AlphaFoldDB" id="A0AA36J6R8"/>
<feature type="coiled-coil region" evidence="1">
    <location>
        <begin position="285"/>
        <end position="351"/>
    </location>
</feature>
<protein>
    <submittedName>
        <fullName evidence="3">Uncharacterized protein</fullName>
    </submittedName>
</protein>
<sequence>MTSVVKLLDMDISGRLGRARLKRPSEREGHSGLSSGEVGAAKKTPKQKGPAGETSVAPAAALSWSTAREAARCHQRARSRCDPAVGQRRAGFDALAPRSLGDAVVAFPACSSHFFHLGCAAQLRVQAAAAADLLCPLCHGDGQIVDAVLRELCAQQSVHSSQGVALQAAGLPCCGGDRESDCRFSGRRSPKPPTRAYVPFLLAAAGLLQEDAQRAWSDHPAAATAWLACRQHPPLDPHSLSNVIVGAAAGWPFLLAHAARASAAAQEALLVEILGLRGAGQFDRLAELRARASELEEKAKRQEEISALQSHILEVEMQRCQEELQLSRSKVEALEKELKQAQKLKQRCEAKLPASSQEAVHRHEMAVRASFEDTRAETRERTSPSRKASKAEAQQGWFACCSVQHAPKGRA</sequence>
<feature type="region of interest" description="Disordered" evidence="2">
    <location>
        <begin position="18"/>
        <end position="58"/>
    </location>
</feature>
<evidence type="ECO:0000313" key="4">
    <source>
        <dbReference type="Proteomes" id="UP001178507"/>
    </source>
</evidence>
<gene>
    <name evidence="3" type="ORF">EVOR1521_LOCUS23075</name>
</gene>
<evidence type="ECO:0000256" key="1">
    <source>
        <dbReference type="SAM" id="Coils"/>
    </source>
</evidence>
<name>A0AA36J6R8_9DINO</name>
<comment type="caution">
    <text evidence="3">The sequence shown here is derived from an EMBL/GenBank/DDBJ whole genome shotgun (WGS) entry which is preliminary data.</text>
</comment>
<dbReference type="EMBL" id="CAUJNA010003340">
    <property type="protein sequence ID" value="CAJ1399564.1"/>
    <property type="molecule type" value="Genomic_DNA"/>
</dbReference>
<accession>A0AA36J6R8</accession>
<keyword evidence="4" id="KW-1185">Reference proteome</keyword>
<feature type="region of interest" description="Disordered" evidence="2">
    <location>
        <begin position="354"/>
        <end position="394"/>
    </location>
</feature>
<organism evidence="3 4">
    <name type="scientific">Effrenium voratum</name>
    <dbReference type="NCBI Taxonomy" id="2562239"/>
    <lineage>
        <taxon>Eukaryota</taxon>
        <taxon>Sar</taxon>
        <taxon>Alveolata</taxon>
        <taxon>Dinophyceae</taxon>
        <taxon>Suessiales</taxon>
        <taxon>Symbiodiniaceae</taxon>
        <taxon>Effrenium</taxon>
    </lineage>
</organism>
<dbReference type="Proteomes" id="UP001178507">
    <property type="component" value="Unassembled WGS sequence"/>
</dbReference>
<keyword evidence="1" id="KW-0175">Coiled coil</keyword>